<comment type="similarity">
    <text evidence="1">Belongs to the LysR transcriptional regulatory family.</text>
</comment>
<dbReference type="InterPro" id="IPR050950">
    <property type="entry name" value="HTH-type_LysR_regulators"/>
</dbReference>
<dbReference type="Pfam" id="PF03466">
    <property type="entry name" value="LysR_substrate"/>
    <property type="match status" value="1"/>
</dbReference>
<gene>
    <name evidence="6" type="ORF">I8531_000571</name>
</gene>
<evidence type="ECO:0000313" key="6">
    <source>
        <dbReference type="EMBL" id="HAT3580317.1"/>
    </source>
</evidence>
<dbReference type="FunFam" id="1.10.10.10:FF:000001">
    <property type="entry name" value="LysR family transcriptional regulator"/>
    <property type="match status" value="1"/>
</dbReference>
<sequence length="309" mass="34445">MLSNELRYFFAVATTGSLSTASEQLYVAGSAISRQIHKLETRLGVTLFERHSRGMVLTDAGQILANHVRKNMRDMEFAMAEIQGLKAVRKALVRIACTEGMAFDLLPGVLARFRQQHPAVSFDLQVGTAMQVAEWIRRNDCDVAFQFSLAPERDVEIIAAWPAPVLLLLANEHPLVTQPGVAMEDLHHYPLVLPEAGTTLRQLFDLSCRMAGTFLEPAFSSNNFAALYGFTRHTPDALTVCSHFSVLWRAKQDGMTLKTINNSSLSQRTLQIQVPGSKHRPAAVNTFLDLTARELDKEHKQWMAELTLA</sequence>
<dbReference type="InterPro" id="IPR005119">
    <property type="entry name" value="LysR_subst-bd"/>
</dbReference>
<dbReference type="SUPFAM" id="SSF46785">
    <property type="entry name" value="Winged helix' DNA-binding domain"/>
    <property type="match status" value="1"/>
</dbReference>
<dbReference type="SUPFAM" id="SSF53850">
    <property type="entry name" value="Periplasmic binding protein-like II"/>
    <property type="match status" value="1"/>
</dbReference>
<reference evidence="6" key="1">
    <citation type="journal article" date="2018" name="Genome Biol.">
        <title>SKESA: strategic k-mer extension for scrupulous assemblies.</title>
        <authorList>
            <person name="Souvorov A."/>
            <person name="Agarwala R."/>
            <person name="Lipman D.J."/>
        </authorList>
    </citation>
    <scope>NUCLEOTIDE SEQUENCE</scope>
    <source>
        <strain evidence="6">CAVp300</strain>
    </source>
</reference>
<reference evidence="6" key="2">
    <citation type="submission" date="2020-10" db="EMBL/GenBank/DDBJ databases">
        <authorList>
            <consortium name="NCBI Pathogen Detection Project"/>
        </authorList>
    </citation>
    <scope>NUCLEOTIDE SEQUENCE</scope>
    <source>
        <strain evidence="6">CAVp300</strain>
    </source>
</reference>
<evidence type="ECO:0000256" key="4">
    <source>
        <dbReference type="ARBA" id="ARBA00023163"/>
    </source>
</evidence>
<dbReference type="GO" id="GO:0005829">
    <property type="term" value="C:cytosol"/>
    <property type="evidence" value="ECO:0007669"/>
    <property type="project" value="TreeGrafter"/>
</dbReference>
<dbReference type="PANTHER" id="PTHR30419">
    <property type="entry name" value="HTH-TYPE TRANSCRIPTIONAL REGULATOR YBHD"/>
    <property type="match status" value="1"/>
</dbReference>
<dbReference type="GO" id="GO:0003700">
    <property type="term" value="F:DNA-binding transcription factor activity"/>
    <property type="evidence" value="ECO:0007669"/>
    <property type="project" value="InterPro"/>
</dbReference>
<feature type="domain" description="HTH lysR-type" evidence="5">
    <location>
        <begin position="1"/>
        <end position="58"/>
    </location>
</feature>
<name>A0A9P3T3J7_KLUIN</name>
<dbReference type="EMBL" id="DACSUM010000003">
    <property type="protein sequence ID" value="HAT3580317.1"/>
    <property type="molecule type" value="Genomic_DNA"/>
</dbReference>
<comment type="caution">
    <text evidence="6">The sequence shown here is derived from an EMBL/GenBank/DDBJ whole genome shotgun (WGS) entry which is preliminary data.</text>
</comment>
<dbReference type="PROSITE" id="PS50931">
    <property type="entry name" value="HTH_LYSR"/>
    <property type="match status" value="1"/>
</dbReference>
<accession>A0A9P3T3J7</accession>
<keyword evidence="4" id="KW-0804">Transcription</keyword>
<dbReference type="InterPro" id="IPR036388">
    <property type="entry name" value="WH-like_DNA-bd_sf"/>
</dbReference>
<dbReference type="AlphaFoldDB" id="A0A9P3T3J7"/>
<dbReference type="Gene3D" id="1.10.10.10">
    <property type="entry name" value="Winged helix-like DNA-binding domain superfamily/Winged helix DNA-binding domain"/>
    <property type="match status" value="1"/>
</dbReference>
<evidence type="ECO:0000313" key="7">
    <source>
        <dbReference type="Proteomes" id="UP000867740"/>
    </source>
</evidence>
<dbReference type="PANTHER" id="PTHR30419:SF8">
    <property type="entry name" value="NITROGEN ASSIMILATION TRANSCRIPTIONAL ACTIVATOR-RELATED"/>
    <property type="match status" value="1"/>
</dbReference>
<evidence type="ECO:0000256" key="2">
    <source>
        <dbReference type="ARBA" id="ARBA00023015"/>
    </source>
</evidence>
<organism evidence="6 7">
    <name type="scientific">Kluyvera intermedia</name>
    <name type="common">Enterobacter intermedius</name>
    <dbReference type="NCBI Taxonomy" id="61648"/>
    <lineage>
        <taxon>Bacteria</taxon>
        <taxon>Pseudomonadati</taxon>
        <taxon>Pseudomonadota</taxon>
        <taxon>Gammaproteobacteria</taxon>
        <taxon>Enterobacterales</taxon>
        <taxon>Enterobacteriaceae</taxon>
        <taxon>Kluyvera</taxon>
    </lineage>
</organism>
<proteinExistence type="inferred from homology"/>
<evidence type="ECO:0000256" key="3">
    <source>
        <dbReference type="ARBA" id="ARBA00023125"/>
    </source>
</evidence>
<dbReference type="InterPro" id="IPR036390">
    <property type="entry name" value="WH_DNA-bd_sf"/>
</dbReference>
<dbReference type="InterPro" id="IPR000847">
    <property type="entry name" value="LysR_HTH_N"/>
</dbReference>
<evidence type="ECO:0000256" key="1">
    <source>
        <dbReference type="ARBA" id="ARBA00009437"/>
    </source>
</evidence>
<protein>
    <submittedName>
        <fullName evidence="6">LysR family transcriptional regulator</fullName>
    </submittedName>
</protein>
<dbReference type="Pfam" id="PF00126">
    <property type="entry name" value="HTH_1"/>
    <property type="match status" value="1"/>
</dbReference>
<dbReference type="Proteomes" id="UP000867740">
    <property type="component" value="Unassembled WGS sequence"/>
</dbReference>
<dbReference type="GO" id="GO:0003677">
    <property type="term" value="F:DNA binding"/>
    <property type="evidence" value="ECO:0007669"/>
    <property type="project" value="UniProtKB-KW"/>
</dbReference>
<keyword evidence="3" id="KW-0238">DNA-binding</keyword>
<evidence type="ECO:0000259" key="5">
    <source>
        <dbReference type="PROSITE" id="PS50931"/>
    </source>
</evidence>
<keyword evidence="2" id="KW-0805">Transcription regulation</keyword>
<dbReference type="RefSeq" id="WP_047371310.1">
    <property type="nucleotide sequence ID" value="NZ_CABMNU010000005.1"/>
</dbReference>
<dbReference type="Gene3D" id="3.40.190.290">
    <property type="match status" value="1"/>
</dbReference>